<comment type="similarity">
    <text evidence="6">Belongs to the PINc/VapC protein family.</text>
</comment>
<dbReference type="InterPro" id="IPR002716">
    <property type="entry name" value="PIN_dom"/>
</dbReference>
<feature type="binding site" evidence="6">
    <location>
        <position position="95"/>
    </location>
    <ligand>
        <name>Mg(2+)</name>
        <dbReference type="ChEBI" id="CHEBI:18420"/>
    </ligand>
</feature>
<evidence type="ECO:0000259" key="7">
    <source>
        <dbReference type="Pfam" id="PF01850"/>
    </source>
</evidence>
<evidence type="ECO:0000256" key="1">
    <source>
        <dbReference type="ARBA" id="ARBA00022649"/>
    </source>
</evidence>
<protein>
    <recommendedName>
        <fullName evidence="6">Ribonuclease VapC</fullName>
        <shortName evidence="6">RNase VapC</shortName>
        <ecNumber evidence="6">3.1.-.-</ecNumber>
    </recommendedName>
    <alternativeName>
        <fullName evidence="6">Toxin VapC</fullName>
    </alternativeName>
</protein>
<keyword evidence="1 6" id="KW-1277">Toxin-antitoxin system</keyword>
<comment type="caution">
    <text evidence="8">The sequence shown here is derived from an EMBL/GenBank/DDBJ whole genome shotgun (WGS) entry which is preliminary data.</text>
</comment>
<keyword evidence="3 6" id="KW-0479">Metal-binding</keyword>
<keyword evidence="5 6" id="KW-0460">Magnesium</keyword>
<name>A0ABX0TR23_9SPHN</name>
<dbReference type="RefSeq" id="WP_167071130.1">
    <property type="nucleotide sequence ID" value="NZ_JAAOZC010000001.1"/>
</dbReference>
<dbReference type="EC" id="3.1.-.-" evidence="6"/>
<evidence type="ECO:0000256" key="4">
    <source>
        <dbReference type="ARBA" id="ARBA00022801"/>
    </source>
</evidence>
<dbReference type="HAMAP" id="MF_00265">
    <property type="entry name" value="VapC_Nob1"/>
    <property type="match status" value="1"/>
</dbReference>
<evidence type="ECO:0000256" key="2">
    <source>
        <dbReference type="ARBA" id="ARBA00022722"/>
    </source>
</evidence>
<accession>A0ABX0TR23</accession>
<dbReference type="Proteomes" id="UP000727456">
    <property type="component" value="Unassembled WGS sequence"/>
</dbReference>
<dbReference type="InterPro" id="IPR022907">
    <property type="entry name" value="VapC_family"/>
</dbReference>
<dbReference type="InterPro" id="IPR044153">
    <property type="entry name" value="PIN_Pae0151-like"/>
</dbReference>
<dbReference type="EMBL" id="JAAOZC010000001">
    <property type="protein sequence ID" value="NIJ06589.1"/>
    <property type="molecule type" value="Genomic_DNA"/>
</dbReference>
<feature type="binding site" evidence="6">
    <location>
        <position position="4"/>
    </location>
    <ligand>
        <name>Mg(2+)</name>
        <dbReference type="ChEBI" id="CHEBI:18420"/>
    </ligand>
</feature>
<comment type="function">
    <text evidence="6">Toxic component of a toxin-antitoxin (TA) system. An RNase.</text>
</comment>
<evidence type="ECO:0000256" key="3">
    <source>
        <dbReference type="ARBA" id="ARBA00022723"/>
    </source>
</evidence>
<evidence type="ECO:0000313" key="9">
    <source>
        <dbReference type="Proteomes" id="UP000727456"/>
    </source>
</evidence>
<comment type="cofactor">
    <cofactor evidence="6">
        <name>Mg(2+)</name>
        <dbReference type="ChEBI" id="CHEBI:18420"/>
    </cofactor>
</comment>
<dbReference type="Gene3D" id="3.40.50.1010">
    <property type="entry name" value="5'-nuclease"/>
    <property type="match status" value="1"/>
</dbReference>
<gene>
    <name evidence="6" type="primary">vapC</name>
    <name evidence="8" type="ORF">FHS31_000171</name>
</gene>
<dbReference type="InterPro" id="IPR051619">
    <property type="entry name" value="TypeII_TA_RNase_PINc/VapC"/>
</dbReference>
<keyword evidence="9" id="KW-1185">Reference proteome</keyword>
<organism evidence="8 9">
    <name type="scientific">Sphingomonas vulcanisoli</name>
    <dbReference type="NCBI Taxonomy" id="1658060"/>
    <lineage>
        <taxon>Bacteria</taxon>
        <taxon>Pseudomonadati</taxon>
        <taxon>Pseudomonadota</taxon>
        <taxon>Alphaproteobacteria</taxon>
        <taxon>Sphingomonadales</taxon>
        <taxon>Sphingomonadaceae</taxon>
        <taxon>Sphingomonas</taxon>
    </lineage>
</organism>
<feature type="domain" description="PIN" evidence="7">
    <location>
        <begin position="1"/>
        <end position="118"/>
    </location>
</feature>
<keyword evidence="6" id="KW-0800">Toxin</keyword>
<evidence type="ECO:0000256" key="6">
    <source>
        <dbReference type="HAMAP-Rule" id="MF_00265"/>
    </source>
</evidence>
<dbReference type="CDD" id="cd09873">
    <property type="entry name" value="PIN_Pae0151-like"/>
    <property type="match status" value="1"/>
</dbReference>
<keyword evidence="4 6" id="KW-0378">Hydrolase</keyword>
<evidence type="ECO:0000313" key="8">
    <source>
        <dbReference type="EMBL" id="NIJ06589.1"/>
    </source>
</evidence>
<keyword evidence="2 6" id="KW-0540">Nuclease</keyword>
<evidence type="ECO:0000256" key="5">
    <source>
        <dbReference type="ARBA" id="ARBA00022842"/>
    </source>
</evidence>
<sequence length="134" mass="14584">MIVDASVAVKWLIEEEGSADAIALLSRDDLAAPTLLHAEVANTIWKKARRGEFAPDPGLVSLPEQIAEIIETHDETPVMARALAIAMELDHPVYDCVYLALAEALETSLVTADERFLRKLDQRYAGAKVMALGA</sequence>
<dbReference type="PANTHER" id="PTHR35901:SF1">
    <property type="entry name" value="EXONUCLEASE VAPC9"/>
    <property type="match status" value="1"/>
</dbReference>
<dbReference type="SUPFAM" id="SSF88723">
    <property type="entry name" value="PIN domain-like"/>
    <property type="match status" value="1"/>
</dbReference>
<dbReference type="Pfam" id="PF01850">
    <property type="entry name" value="PIN"/>
    <property type="match status" value="1"/>
</dbReference>
<reference evidence="8 9" key="1">
    <citation type="submission" date="2020-03" db="EMBL/GenBank/DDBJ databases">
        <title>Genomic Encyclopedia of Type Strains, Phase III (KMG-III): the genomes of soil and plant-associated and newly described type strains.</title>
        <authorList>
            <person name="Whitman W."/>
        </authorList>
    </citation>
    <scope>NUCLEOTIDE SEQUENCE [LARGE SCALE GENOMIC DNA]</scope>
    <source>
        <strain evidence="8 9">CECT 8804</strain>
    </source>
</reference>
<proteinExistence type="inferred from homology"/>
<dbReference type="InterPro" id="IPR029060">
    <property type="entry name" value="PIN-like_dom_sf"/>
</dbReference>
<dbReference type="PANTHER" id="PTHR35901">
    <property type="entry name" value="RIBONUCLEASE VAPC3"/>
    <property type="match status" value="1"/>
</dbReference>